<evidence type="ECO:0000256" key="1">
    <source>
        <dbReference type="SAM" id="MobiDB-lite"/>
    </source>
</evidence>
<dbReference type="EMBL" id="WIGM01001388">
    <property type="protein sequence ID" value="KAF6798865.1"/>
    <property type="molecule type" value="Genomic_DNA"/>
</dbReference>
<reference evidence="2" key="1">
    <citation type="journal article" date="2020" name="Phytopathology">
        <title>Genome Sequence Resources of Colletotrichum truncatum, C. plurivorum, C. musicola, and C. sojae: Four Species Pathogenic to Soybean (Glycine max).</title>
        <authorList>
            <person name="Rogerio F."/>
            <person name="Boufleur T.R."/>
            <person name="Ciampi-Guillardi M."/>
            <person name="Sukno S.A."/>
            <person name="Thon M.R."/>
            <person name="Massola Junior N.S."/>
            <person name="Baroncelli R."/>
        </authorList>
    </citation>
    <scope>NUCLEOTIDE SEQUENCE</scope>
    <source>
        <strain evidence="2">LFN0074</strain>
    </source>
</reference>
<accession>A0A8H6IV20</accession>
<sequence length="515" mass="57861">MSSPTSHTDSPRRIANAASRKSAAKKHHEFLDQLFGSRVWLAGHRINDITYESLLLLRKIVSALQGAGKDIHAECSANGRLHKTKYTRPALEALLINISVEAPAETMPNPSTTVKSGPSTPRATPSFASSASTSTPRKGRKRRRSSYLPSDHEDEEDQREDEDGGVQDLDPDCLRPGRQLDGSLVLYLMQSAAALRPLSFRVLDPDLLRGNQKLPEKLVEDLQASMGDGRRNGIEVYNSFPRAGCVTDLVEQLRSLKGQLGIEGDITHNHDLPHADVRDSGIIIVHNALRLMAGRVPNEHSNYAMWRRIFLVLMTTKKNEALVPIPTDETASALPVQPLVPKTFDATSFRRWETEHNAYQKSVRDIVASQMKMRRATIKQGIADLTDISALLNDLATCNAVSHQDQQGLVLRSDAISNHGYQMHELDQEMFQSESALSALRQCAHVSQQSIDWLLQWRIELAKLRDRQQQNTQRIVALIDFIEDEKDELSKIFRETNGWEQNDADDDRVDEEYDE</sequence>
<feature type="compositionally biased region" description="Polar residues" evidence="1">
    <location>
        <begin position="108"/>
        <end position="117"/>
    </location>
</feature>
<protein>
    <submittedName>
        <fullName evidence="2">Uncharacterized protein</fullName>
    </submittedName>
</protein>
<organism evidence="2 3">
    <name type="scientific">Colletotrichum musicola</name>
    <dbReference type="NCBI Taxonomy" id="2175873"/>
    <lineage>
        <taxon>Eukaryota</taxon>
        <taxon>Fungi</taxon>
        <taxon>Dikarya</taxon>
        <taxon>Ascomycota</taxon>
        <taxon>Pezizomycotina</taxon>
        <taxon>Sordariomycetes</taxon>
        <taxon>Hypocreomycetidae</taxon>
        <taxon>Glomerellales</taxon>
        <taxon>Glomerellaceae</taxon>
        <taxon>Colletotrichum</taxon>
        <taxon>Colletotrichum orchidearum species complex</taxon>
    </lineage>
</organism>
<gene>
    <name evidence="2" type="ORF">CMUS01_15684</name>
</gene>
<feature type="compositionally biased region" description="Acidic residues" evidence="1">
    <location>
        <begin position="152"/>
        <end position="171"/>
    </location>
</feature>
<comment type="caution">
    <text evidence="2">The sequence shown here is derived from an EMBL/GenBank/DDBJ whole genome shotgun (WGS) entry which is preliminary data.</text>
</comment>
<dbReference type="OrthoDB" id="4837269at2759"/>
<proteinExistence type="predicted"/>
<evidence type="ECO:0000313" key="2">
    <source>
        <dbReference type="EMBL" id="KAF6798865.1"/>
    </source>
</evidence>
<keyword evidence="3" id="KW-1185">Reference proteome</keyword>
<feature type="compositionally biased region" description="Low complexity" evidence="1">
    <location>
        <begin position="118"/>
        <end position="136"/>
    </location>
</feature>
<feature type="region of interest" description="Disordered" evidence="1">
    <location>
        <begin position="105"/>
        <end position="174"/>
    </location>
</feature>
<dbReference type="Proteomes" id="UP000639643">
    <property type="component" value="Unassembled WGS sequence"/>
</dbReference>
<name>A0A8H6IV20_9PEZI</name>
<evidence type="ECO:0000313" key="3">
    <source>
        <dbReference type="Proteomes" id="UP000639643"/>
    </source>
</evidence>
<feature type="region of interest" description="Disordered" evidence="1">
    <location>
        <begin position="496"/>
        <end position="515"/>
    </location>
</feature>
<feature type="region of interest" description="Disordered" evidence="1">
    <location>
        <begin position="1"/>
        <end position="21"/>
    </location>
</feature>
<dbReference type="AlphaFoldDB" id="A0A8H6IV20"/>
<feature type="compositionally biased region" description="Acidic residues" evidence="1">
    <location>
        <begin position="502"/>
        <end position="515"/>
    </location>
</feature>